<evidence type="ECO:0000256" key="1">
    <source>
        <dbReference type="SAM" id="MobiDB-lite"/>
    </source>
</evidence>
<name>A0A367ZQ60_9BACT</name>
<evidence type="ECO:0000313" key="3">
    <source>
        <dbReference type="EMBL" id="RCK79491.1"/>
    </source>
</evidence>
<dbReference type="GO" id="GO:0030295">
    <property type="term" value="F:protein kinase activator activity"/>
    <property type="evidence" value="ECO:0007669"/>
    <property type="project" value="TreeGrafter"/>
</dbReference>
<dbReference type="PANTHER" id="PTHR47738:SF1">
    <property type="entry name" value="NITROGEN REGULATORY PROTEIN"/>
    <property type="match status" value="1"/>
</dbReference>
<dbReference type="InterPro" id="IPR016152">
    <property type="entry name" value="PTrfase/Anion_transptr"/>
</dbReference>
<dbReference type="SUPFAM" id="SSF55804">
    <property type="entry name" value="Phoshotransferase/anion transport protein"/>
    <property type="match status" value="1"/>
</dbReference>
<dbReference type="PROSITE" id="PS51094">
    <property type="entry name" value="PTS_EIIA_TYPE_2"/>
    <property type="match status" value="1"/>
</dbReference>
<comment type="caution">
    <text evidence="3">The sequence shown here is derived from an EMBL/GenBank/DDBJ whole genome shotgun (WGS) entry which is preliminary data.</text>
</comment>
<proteinExistence type="predicted"/>
<dbReference type="InterPro" id="IPR041657">
    <property type="entry name" value="HTH_17"/>
</dbReference>
<dbReference type="Pfam" id="PF12728">
    <property type="entry name" value="HTH_17"/>
    <property type="match status" value="1"/>
</dbReference>
<sequence length="236" mass="25573">MELSLHDVARLLNAGERQIRTWIDHHGLPHFAVLDELRFNREEILEWAAAHHVPVRAAGLAGEAPSRLSVALDRGGVFHDLPGPTPEAVLNELLTRLPLPPAVDRDLLRQMVVAREKAHPTGLDDGIAIPHAAGPLIDPMLEAPVAGLAFLRQPVDWRARDGKPVTCVFLLICPTVFAHLALLAQVANVLSRPEGKALLQARPPAAELVARFRAFEERSGAGRAPADGRSTDQSSV</sequence>
<dbReference type="PANTHER" id="PTHR47738">
    <property type="entry name" value="PTS SYSTEM FRUCTOSE-LIKE EIIA COMPONENT-RELATED"/>
    <property type="match status" value="1"/>
</dbReference>
<evidence type="ECO:0000259" key="2">
    <source>
        <dbReference type="PROSITE" id="PS51094"/>
    </source>
</evidence>
<feature type="region of interest" description="Disordered" evidence="1">
    <location>
        <begin position="217"/>
        <end position="236"/>
    </location>
</feature>
<dbReference type="InterPro" id="IPR009061">
    <property type="entry name" value="DNA-bd_dom_put_sf"/>
</dbReference>
<dbReference type="InterPro" id="IPR002178">
    <property type="entry name" value="PTS_EIIA_type-2_dom"/>
</dbReference>
<dbReference type="EMBL" id="QOQW01000012">
    <property type="protein sequence ID" value="RCK79491.1"/>
    <property type="molecule type" value="Genomic_DNA"/>
</dbReference>
<dbReference type="Gene3D" id="3.40.930.10">
    <property type="entry name" value="Mannitol-specific EII, Chain A"/>
    <property type="match status" value="1"/>
</dbReference>
<feature type="domain" description="PTS EIIA type-2" evidence="2">
    <location>
        <begin position="70"/>
        <end position="215"/>
    </location>
</feature>
<protein>
    <submittedName>
        <fullName evidence="3">Putative PTS IIA-like nitrogen-regulatory protein PtsN</fullName>
    </submittedName>
</protein>
<dbReference type="Pfam" id="PF00359">
    <property type="entry name" value="PTS_EIIA_2"/>
    <property type="match status" value="1"/>
</dbReference>
<dbReference type="InterPro" id="IPR051541">
    <property type="entry name" value="PTS_SugarTrans_NitroReg"/>
</dbReference>
<dbReference type="AlphaFoldDB" id="A0A367ZQ60"/>
<organism evidence="3 4">
    <name type="scientific">Candidatus Ozemobacter sibiricus</name>
    <dbReference type="NCBI Taxonomy" id="2268124"/>
    <lineage>
        <taxon>Bacteria</taxon>
        <taxon>Candidatus Ozemobacteria</taxon>
        <taxon>Candidatus Ozemobacterales</taxon>
        <taxon>Candidatus Ozemobacteraceae</taxon>
        <taxon>Candidatus Ozemobacter</taxon>
    </lineage>
</organism>
<dbReference type="SUPFAM" id="SSF46955">
    <property type="entry name" value="Putative DNA-binding domain"/>
    <property type="match status" value="1"/>
</dbReference>
<gene>
    <name evidence="3" type="ORF">OZSIB_4245</name>
</gene>
<dbReference type="Proteomes" id="UP000252355">
    <property type="component" value="Unassembled WGS sequence"/>
</dbReference>
<accession>A0A367ZQ60</accession>
<reference evidence="3 4" key="1">
    <citation type="submission" date="2018-05" db="EMBL/GenBank/DDBJ databases">
        <title>A metagenomic window into the 2 km-deep terrestrial subsurface aquifer revealed taxonomically and functionally diverse microbial community comprising novel uncultured bacterial lineages.</title>
        <authorList>
            <person name="Kadnikov V.V."/>
            <person name="Mardanov A.V."/>
            <person name="Beletsky A.V."/>
            <person name="Banks D."/>
            <person name="Pimenov N.V."/>
            <person name="Frank Y.A."/>
            <person name="Karnachuk O.V."/>
            <person name="Ravin N.V."/>
        </authorList>
    </citation>
    <scope>NUCLEOTIDE SEQUENCE [LARGE SCALE GENOMIC DNA]</scope>
    <source>
        <strain evidence="3">BY5</strain>
    </source>
</reference>
<evidence type="ECO:0000313" key="4">
    <source>
        <dbReference type="Proteomes" id="UP000252355"/>
    </source>
</evidence>